<dbReference type="EMBL" id="AYKW01000001">
    <property type="protein sequence ID" value="PIL37597.1"/>
    <property type="molecule type" value="Genomic_DNA"/>
</dbReference>
<accession>A0A2G8SUZ9</accession>
<name>A0A2G8SUZ9_9APHY</name>
<organism evidence="1 2">
    <name type="scientific">Ganoderma sinense ZZ0214-1</name>
    <dbReference type="NCBI Taxonomy" id="1077348"/>
    <lineage>
        <taxon>Eukaryota</taxon>
        <taxon>Fungi</taxon>
        <taxon>Dikarya</taxon>
        <taxon>Basidiomycota</taxon>
        <taxon>Agaricomycotina</taxon>
        <taxon>Agaricomycetes</taxon>
        <taxon>Polyporales</taxon>
        <taxon>Polyporaceae</taxon>
        <taxon>Ganoderma</taxon>
    </lineage>
</organism>
<evidence type="ECO:0000313" key="1">
    <source>
        <dbReference type="EMBL" id="PIL37597.1"/>
    </source>
</evidence>
<dbReference type="AlphaFoldDB" id="A0A2G8SUZ9"/>
<proteinExistence type="predicted"/>
<protein>
    <submittedName>
        <fullName evidence="1">Uncharacterized protein</fullName>
    </submittedName>
</protein>
<keyword evidence="2" id="KW-1185">Reference proteome</keyword>
<dbReference type="OrthoDB" id="2744052at2759"/>
<evidence type="ECO:0000313" key="2">
    <source>
        <dbReference type="Proteomes" id="UP000230002"/>
    </source>
</evidence>
<comment type="caution">
    <text evidence="1">The sequence shown here is derived from an EMBL/GenBank/DDBJ whole genome shotgun (WGS) entry which is preliminary data.</text>
</comment>
<sequence>MGWWAEAAPNVTDVRLTNMGRRDGGMGWVETILDGDRARRPYRSVQRMFVEPYQRPRVVGKCGTPRAQHMYFVRELKELRKRVPGDIQFMLKGKEADGKPLDRVADVERYWMDSVNGGPGGWRRPDEATGAS</sequence>
<dbReference type="Proteomes" id="UP000230002">
    <property type="component" value="Unassembled WGS sequence"/>
</dbReference>
<gene>
    <name evidence="1" type="ORF">GSI_01291</name>
</gene>
<reference evidence="1 2" key="1">
    <citation type="journal article" date="2015" name="Sci. Rep.">
        <title>Chromosome-level genome map provides insights into diverse defense mechanisms in the medicinal fungus Ganoderma sinense.</title>
        <authorList>
            <person name="Zhu Y."/>
            <person name="Xu J."/>
            <person name="Sun C."/>
            <person name="Zhou S."/>
            <person name="Xu H."/>
            <person name="Nelson D.R."/>
            <person name="Qian J."/>
            <person name="Song J."/>
            <person name="Luo H."/>
            <person name="Xiang L."/>
            <person name="Li Y."/>
            <person name="Xu Z."/>
            <person name="Ji A."/>
            <person name="Wang L."/>
            <person name="Lu S."/>
            <person name="Hayward A."/>
            <person name="Sun W."/>
            <person name="Li X."/>
            <person name="Schwartz D.C."/>
            <person name="Wang Y."/>
            <person name="Chen S."/>
        </authorList>
    </citation>
    <scope>NUCLEOTIDE SEQUENCE [LARGE SCALE GENOMIC DNA]</scope>
    <source>
        <strain evidence="1 2">ZZ0214-1</strain>
    </source>
</reference>